<protein>
    <submittedName>
        <fullName evidence="1">Uncharacterized enzyme of heme biosynthesis</fullName>
    </submittedName>
</protein>
<dbReference type="OrthoDB" id="2139436at2"/>
<keyword evidence="2" id="KW-1185">Reference proteome</keyword>
<evidence type="ECO:0000313" key="1">
    <source>
        <dbReference type="EMBL" id="SJZ35519.1"/>
    </source>
</evidence>
<organism evidence="1 2">
    <name type="scientific">Globicatella sulfidifaciens DSM 15739</name>
    <dbReference type="NCBI Taxonomy" id="1121925"/>
    <lineage>
        <taxon>Bacteria</taxon>
        <taxon>Bacillati</taxon>
        <taxon>Bacillota</taxon>
        <taxon>Bacilli</taxon>
        <taxon>Lactobacillales</taxon>
        <taxon>Aerococcaceae</taxon>
        <taxon>Globicatella</taxon>
    </lineage>
</organism>
<sequence>MSLAQELFKEYQTVANGYSLIQELEYYLQLAVEENDTYLELTELAQLFGRSGYLDLKIALLNELWNIKPDVEIGYLLAQQAYDLDQIEQAAEWIDKLSHFTMTEKMRLLQAHIAGKRGDTHQQKMLLDQLLKENPQSATLYYYQAQFYLKENDFIKAKEFLNVILDYFPQSQWAKSARSLLINTMIDSEFIDPEQLSNLIANKQLPEFETATDWLQIAKASFVVEDYEQALAFAKQSFELDKDNLDSIFLQLQIAVIQQDVTAAKNFLEWLERNIPIGHELIGEMSQLAAQMDLLSDSLIEKLIDYTLLLEDNSEQFQYIQLITHYYVKMNQAAPLEAFADMMAEEIEEPASLSYAYAKYFELSNNFVEAEAYYLDAIELALNIPTLVYELAQLYLKFNEKELAAPLKTQYQHTLYDIPELRQLIIE</sequence>
<dbReference type="Pfam" id="PF14559">
    <property type="entry name" value="TPR_19"/>
    <property type="match status" value="1"/>
</dbReference>
<dbReference type="Gene3D" id="1.25.40.10">
    <property type="entry name" value="Tetratricopeptide repeat domain"/>
    <property type="match status" value="2"/>
</dbReference>
<dbReference type="InterPro" id="IPR019734">
    <property type="entry name" value="TPR_rpt"/>
</dbReference>
<evidence type="ECO:0000313" key="2">
    <source>
        <dbReference type="Proteomes" id="UP000189941"/>
    </source>
</evidence>
<dbReference type="InterPro" id="IPR011990">
    <property type="entry name" value="TPR-like_helical_dom_sf"/>
</dbReference>
<dbReference type="AlphaFoldDB" id="A0A1T4JZH3"/>
<dbReference type="EMBL" id="FUWO01000003">
    <property type="protein sequence ID" value="SJZ35519.1"/>
    <property type="molecule type" value="Genomic_DNA"/>
</dbReference>
<proteinExistence type="predicted"/>
<dbReference type="RefSeq" id="WP_078755310.1">
    <property type="nucleotide sequence ID" value="NZ_FUWO01000003.1"/>
</dbReference>
<gene>
    <name evidence="1" type="ORF">SAMN02746011_00476</name>
</gene>
<dbReference type="Proteomes" id="UP000189941">
    <property type="component" value="Unassembled WGS sequence"/>
</dbReference>
<accession>A0A1T4JZH3</accession>
<dbReference type="SUPFAM" id="SSF48452">
    <property type="entry name" value="TPR-like"/>
    <property type="match status" value="2"/>
</dbReference>
<dbReference type="SMART" id="SM00028">
    <property type="entry name" value="TPR"/>
    <property type="match status" value="3"/>
</dbReference>
<dbReference type="STRING" id="1121925.SAMN02746011_00476"/>
<reference evidence="2" key="1">
    <citation type="submission" date="2017-02" db="EMBL/GenBank/DDBJ databases">
        <authorList>
            <person name="Varghese N."/>
            <person name="Submissions S."/>
        </authorList>
    </citation>
    <scope>NUCLEOTIDE SEQUENCE [LARGE SCALE GENOMIC DNA]</scope>
    <source>
        <strain evidence="2">DSM 15739</strain>
    </source>
</reference>
<name>A0A1T4JZH3_9LACT</name>